<keyword evidence="2" id="KW-1185">Reference proteome</keyword>
<reference evidence="1 2" key="1">
    <citation type="submission" date="2024-09" db="EMBL/GenBank/DDBJ databases">
        <authorList>
            <person name="Sun Q."/>
            <person name="Mori K."/>
        </authorList>
    </citation>
    <scope>NUCLEOTIDE SEQUENCE [LARGE SCALE GENOMIC DNA]</scope>
    <source>
        <strain evidence="1 2">JCM 4557</strain>
    </source>
</reference>
<name>A0ABV6TJB8_9ACTN</name>
<dbReference type="Proteomes" id="UP001589887">
    <property type="component" value="Unassembled WGS sequence"/>
</dbReference>
<evidence type="ECO:0000313" key="1">
    <source>
        <dbReference type="EMBL" id="MFC0845879.1"/>
    </source>
</evidence>
<proteinExistence type="predicted"/>
<accession>A0ABV6TJB8</accession>
<dbReference type="EMBL" id="JBHMQV010000009">
    <property type="protein sequence ID" value="MFC0845879.1"/>
    <property type="molecule type" value="Genomic_DNA"/>
</dbReference>
<gene>
    <name evidence="1" type="ORF">ACFH04_19510</name>
</gene>
<dbReference type="RefSeq" id="WP_394320850.1">
    <property type="nucleotide sequence ID" value="NZ_JBHMQV010000009.1"/>
</dbReference>
<evidence type="ECO:0008006" key="3">
    <source>
        <dbReference type="Google" id="ProtNLM"/>
    </source>
</evidence>
<organism evidence="1 2">
    <name type="scientific">Streptomyces noboritoensis</name>
    <dbReference type="NCBI Taxonomy" id="67337"/>
    <lineage>
        <taxon>Bacteria</taxon>
        <taxon>Bacillati</taxon>
        <taxon>Actinomycetota</taxon>
        <taxon>Actinomycetes</taxon>
        <taxon>Kitasatosporales</taxon>
        <taxon>Streptomycetaceae</taxon>
        <taxon>Streptomyces</taxon>
    </lineage>
</organism>
<protein>
    <recommendedName>
        <fullName evidence="3">Tetratricopeptide repeat protein</fullName>
    </recommendedName>
</protein>
<dbReference type="SUPFAM" id="SSF81901">
    <property type="entry name" value="HCP-like"/>
    <property type="match status" value="1"/>
</dbReference>
<dbReference type="InterPro" id="IPR011990">
    <property type="entry name" value="TPR-like_helical_dom_sf"/>
</dbReference>
<evidence type="ECO:0000313" key="2">
    <source>
        <dbReference type="Proteomes" id="UP001589887"/>
    </source>
</evidence>
<sequence>MTGESTGGNRVEGSVIGGDSLQIGRVDGDVTILTGEAPRAAAPEAVPEGFWTAPGPATPAHRRLGLLPVREADPIRLGVHRPIRPVGSQVPRMPAYVPRDLDEPAHGGLRPLVDAAARTGGFVLLVGGSSVGKTRSLYEAVRDRLPDWWLLHPSGARDIEQLVGLAPRRLVIWLDELQNYLDGEHGLTAATVRSLLAPGHQVLVVATLWPHYYDAYTAQPRSAKDEDRHPFERELLKQADTVRVATGFSAAERERAERMAEADERLRVALASKDFGLTQVIAGAPQLVHRWESADAYARAVLTAAADLTLLGAQSPIPGELLRAAVPGYCTPEERAGAPADWFEAALEYTTRPQLGATSPLVPVNDGQTMGGPDGYRVADYLVQHTGPRRRVVPPETFWTACAERLTGTADAIRIGASAVARQRFAAAVPLLRRAARAGEPSAIHQLAELYRTMGDTEGAEEMAALLAASPDSSAPLYQVLLAGWDFEEIFDLALAGNEYAIDHLIEYGDEELAIDLLRARMEPDDLGSWYRLATLLHEVGEDEQAIAILEMLLAREYDADGDLLMFLTELLQHGGHVERLYELTEEGYFFAAHYLAVLLNERGKGPQALDILREFAGQGHMDVDDLLAELLAEHGRVDELLDRAADGDPRSAVKAVELLRGRGEVERAAALLRPLADAGDAYASSTLAKLLGKDRSADELRARVAAGDEWAAEALAKLLLRGGELEEAVRVAKLSISSLLADDLVQELVERGRAELAVAFLEEKAASGEGFWTGRLAKLLKAQGRADELRIRIDMGDTGAAEALAALLEEQGREQEARSLRTYGMTVDGRIARGR</sequence>
<dbReference type="Gene3D" id="1.25.40.10">
    <property type="entry name" value="Tetratricopeptide repeat domain"/>
    <property type="match status" value="1"/>
</dbReference>
<comment type="caution">
    <text evidence="1">The sequence shown here is derived from an EMBL/GenBank/DDBJ whole genome shotgun (WGS) entry which is preliminary data.</text>
</comment>